<keyword evidence="2" id="KW-1185">Reference proteome</keyword>
<organism evidence="2 3">
    <name type="scientific">Globodera pallida</name>
    <name type="common">Potato cyst nematode worm</name>
    <name type="synonym">Heterodera pallida</name>
    <dbReference type="NCBI Taxonomy" id="36090"/>
    <lineage>
        <taxon>Eukaryota</taxon>
        <taxon>Metazoa</taxon>
        <taxon>Ecdysozoa</taxon>
        <taxon>Nematoda</taxon>
        <taxon>Chromadorea</taxon>
        <taxon>Rhabditida</taxon>
        <taxon>Tylenchina</taxon>
        <taxon>Tylenchomorpha</taxon>
        <taxon>Tylenchoidea</taxon>
        <taxon>Heteroderidae</taxon>
        <taxon>Heteroderinae</taxon>
        <taxon>Globodera</taxon>
    </lineage>
</organism>
<keyword evidence="1" id="KW-0732">Signal</keyword>
<evidence type="ECO:0000256" key="1">
    <source>
        <dbReference type="SAM" id="SignalP"/>
    </source>
</evidence>
<dbReference type="AlphaFoldDB" id="A0A183BS39"/>
<evidence type="ECO:0000313" key="2">
    <source>
        <dbReference type="Proteomes" id="UP000050741"/>
    </source>
</evidence>
<dbReference type="Proteomes" id="UP000050741">
    <property type="component" value="Unassembled WGS sequence"/>
</dbReference>
<accession>A0A183BS39</accession>
<sequence length="154" mass="16452">MKIFRVFFLIWHLNATLGILFAPSPCSWLLNRGIGGGVYPNIPYLNMPVAGFQDGFAPPIGGLPAVLPPLQVQPFPIRTLCSPPALCAPPLAAMPAVAPMLNIPAAPPPSPLAPIVPNFWVPPPRILQPPQPAMAPSKLQKKFTDGLSLVWEGI</sequence>
<evidence type="ECO:0000313" key="3">
    <source>
        <dbReference type="WBParaSite" id="GPLIN_000342500"/>
    </source>
</evidence>
<name>A0A183BS39_GLOPA</name>
<protein>
    <submittedName>
        <fullName evidence="3">Secretory calcium-binding phosphoprotein 9</fullName>
    </submittedName>
</protein>
<feature type="signal peptide" evidence="1">
    <location>
        <begin position="1"/>
        <end position="18"/>
    </location>
</feature>
<reference evidence="2" key="2">
    <citation type="submission" date="2014-05" db="EMBL/GenBank/DDBJ databases">
        <title>The genome and life-stage specific transcriptomes of Globodera pallida elucidate key aspects of plant parasitism by a cyst nematode.</title>
        <authorList>
            <person name="Cotton J.A."/>
            <person name="Lilley C.J."/>
            <person name="Jones L.M."/>
            <person name="Kikuchi T."/>
            <person name="Reid A.J."/>
            <person name="Thorpe P."/>
            <person name="Tsai I.J."/>
            <person name="Beasley H."/>
            <person name="Blok V."/>
            <person name="Cock P.J.A."/>
            <person name="Van den Akker S.E."/>
            <person name="Holroyd N."/>
            <person name="Hunt M."/>
            <person name="Mantelin S."/>
            <person name="Naghra H."/>
            <person name="Pain A."/>
            <person name="Palomares-Rius J.E."/>
            <person name="Zarowiecki M."/>
            <person name="Berriman M."/>
            <person name="Jones J.T."/>
            <person name="Urwin P.E."/>
        </authorList>
    </citation>
    <scope>NUCLEOTIDE SEQUENCE [LARGE SCALE GENOMIC DNA]</scope>
    <source>
        <strain evidence="2">Lindley</strain>
    </source>
</reference>
<reference evidence="3" key="3">
    <citation type="submission" date="2016-06" db="UniProtKB">
        <authorList>
            <consortium name="WormBaseParasite"/>
        </authorList>
    </citation>
    <scope>IDENTIFICATION</scope>
</reference>
<feature type="chain" id="PRO_5008146589" evidence="1">
    <location>
        <begin position="19"/>
        <end position="154"/>
    </location>
</feature>
<dbReference type="WBParaSite" id="GPLIN_000342500">
    <property type="protein sequence ID" value="GPLIN_000342500"/>
    <property type="gene ID" value="GPLIN_000342500"/>
</dbReference>
<proteinExistence type="predicted"/>
<reference evidence="2" key="1">
    <citation type="submission" date="2013-12" db="EMBL/GenBank/DDBJ databases">
        <authorList>
            <person name="Aslett M."/>
        </authorList>
    </citation>
    <scope>NUCLEOTIDE SEQUENCE [LARGE SCALE GENOMIC DNA]</scope>
    <source>
        <strain evidence="2">Lindley</strain>
    </source>
</reference>